<feature type="compositionally biased region" description="Polar residues" evidence="1">
    <location>
        <begin position="163"/>
        <end position="175"/>
    </location>
</feature>
<protein>
    <recommendedName>
        <fullName evidence="2">DUF6590 domain-containing protein</fullName>
    </recommendedName>
</protein>
<accession>A0A423VNU0</accession>
<keyword evidence="4" id="KW-1185">Reference proteome</keyword>
<comment type="caution">
    <text evidence="3">The sequence shown here is derived from an EMBL/GenBank/DDBJ whole genome shotgun (WGS) entry which is preliminary data.</text>
</comment>
<evidence type="ECO:0000313" key="3">
    <source>
        <dbReference type="EMBL" id="ROV92685.1"/>
    </source>
</evidence>
<gene>
    <name evidence="3" type="ORF">VSDG_06558</name>
</gene>
<dbReference type="STRING" id="252740.A0A423VNU0"/>
<dbReference type="OrthoDB" id="3559580at2759"/>
<feature type="region of interest" description="Disordered" evidence="1">
    <location>
        <begin position="100"/>
        <end position="178"/>
    </location>
</feature>
<evidence type="ECO:0000313" key="4">
    <source>
        <dbReference type="Proteomes" id="UP000284375"/>
    </source>
</evidence>
<dbReference type="PANTHER" id="PTHR35391">
    <property type="entry name" value="C2H2-TYPE DOMAIN-CONTAINING PROTEIN-RELATED"/>
    <property type="match status" value="1"/>
</dbReference>
<organism evidence="3 4">
    <name type="scientific">Cytospora chrysosperma</name>
    <name type="common">Cytospora canker fungus</name>
    <name type="synonym">Sphaeria chrysosperma</name>
    <dbReference type="NCBI Taxonomy" id="252740"/>
    <lineage>
        <taxon>Eukaryota</taxon>
        <taxon>Fungi</taxon>
        <taxon>Dikarya</taxon>
        <taxon>Ascomycota</taxon>
        <taxon>Pezizomycotina</taxon>
        <taxon>Sordariomycetes</taxon>
        <taxon>Sordariomycetidae</taxon>
        <taxon>Diaporthales</taxon>
        <taxon>Cytosporaceae</taxon>
        <taxon>Cytospora</taxon>
    </lineage>
</organism>
<dbReference type="InterPro" id="IPR046497">
    <property type="entry name" value="DUF6590"/>
</dbReference>
<evidence type="ECO:0000256" key="1">
    <source>
        <dbReference type="SAM" id="MobiDB-lite"/>
    </source>
</evidence>
<dbReference type="PANTHER" id="PTHR35391:SF5">
    <property type="entry name" value="DUF6590 DOMAIN-CONTAINING PROTEIN"/>
    <property type="match status" value="1"/>
</dbReference>
<dbReference type="EMBL" id="LJZO01000036">
    <property type="protein sequence ID" value="ROV92685.1"/>
    <property type="molecule type" value="Genomic_DNA"/>
</dbReference>
<feature type="domain" description="DUF6590" evidence="2">
    <location>
        <begin position="319"/>
        <end position="462"/>
    </location>
</feature>
<feature type="compositionally biased region" description="Polar residues" evidence="1">
    <location>
        <begin position="100"/>
        <end position="120"/>
    </location>
</feature>
<dbReference type="AlphaFoldDB" id="A0A423VNU0"/>
<reference evidence="3 4" key="1">
    <citation type="submission" date="2015-09" db="EMBL/GenBank/DDBJ databases">
        <title>Host preference determinants of Valsa canker pathogens revealed by comparative genomics.</title>
        <authorList>
            <person name="Yin Z."/>
            <person name="Huang L."/>
        </authorList>
    </citation>
    <scope>NUCLEOTIDE SEQUENCE [LARGE SCALE GENOMIC DNA]</scope>
    <source>
        <strain evidence="3 4">YSFL</strain>
    </source>
</reference>
<evidence type="ECO:0000259" key="2">
    <source>
        <dbReference type="Pfam" id="PF20233"/>
    </source>
</evidence>
<dbReference type="Proteomes" id="UP000284375">
    <property type="component" value="Unassembled WGS sequence"/>
</dbReference>
<sequence length="487" mass="54553">MSDLYQFDYNNPKFDQQKNQWYWEGRRADTGKKIRKYANGQSQTPQYDANQYPQTGYASVPYDATTGIQSSLQGMSLQEQPVDQYGAGASNYATWQAGPQTQGYQEPAASNSEQSPQSRLISRHGKNPAVYGDRGDAGAQDFEQRNGGYVAAQRPAQDASLPEPNSSGYDGQSVDSGYYDQSVDSYGTSKYGQWMNDRSTEIPYAVADETPDAPQGHPIIQQSSFMDKVTYVPQVADLSLLPFRVISVTPVKMQHSELALMQAVPPLTTVVLEEHLPEVALALPTKRPLARCPHLHRTPDHRMAHTSGARRVNMSPWIQVFKVMWTEPLGEKTPIGGGSVITEVALQDHKNNVWTGFRRFIVVGNDEGHCTCVPILTYGNQGCQKRGVKPHKHGIVYEQGTVASELPNEPKLGFQPICMQMTAANEHISHNSRVNYSKLVSVEHNVKVFFIGRISYDDWPTVQRAVDKCWEDQLRERPHHISRRGRE</sequence>
<dbReference type="Pfam" id="PF20233">
    <property type="entry name" value="DUF6590"/>
    <property type="match status" value="1"/>
</dbReference>
<proteinExistence type="predicted"/>
<name>A0A423VNU0_CYTCH</name>